<evidence type="ECO:0000313" key="12">
    <source>
        <dbReference type="EMBL" id="BBX49378.1"/>
    </source>
</evidence>
<dbReference type="GO" id="GO:0005886">
    <property type="term" value="C:plasma membrane"/>
    <property type="evidence" value="ECO:0007669"/>
    <property type="project" value="UniProtKB-SubCell"/>
</dbReference>
<evidence type="ECO:0000256" key="2">
    <source>
        <dbReference type="ARBA" id="ARBA00022475"/>
    </source>
</evidence>
<gene>
    <name evidence="12" type="primary">ctpH_1</name>
    <name evidence="12" type="ORF">MPOR_04040</name>
</gene>
<keyword evidence="3" id="KW-0812">Transmembrane</keyword>
<dbReference type="InterPro" id="IPR023298">
    <property type="entry name" value="ATPase_P-typ_TM_dom_sf"/>
</dbReference>
<evidence type="ECO:0000256" key="5">
    <source>
        <dbReference type="ARBA" id="ARBA00022989"/>
    </source>
</evidence>
<comment type="subcellular location">
    <subcellularLocation>
        <location evidence="1">Cell membrane</location>
        <topology evidence="1">Multi-pass membrane protein</topology>
    </subcellularLocation>
</comment>
<reference evidence="12 13" key="1">
    <citation type="journal article" date="2019" name="Emerg. Microbes Infect.">
        <title>Comprehensive subspecies identification of 175 nontuberculous mycobacteria species based on 7547 genomic profiles.</title>
        <authorList>
            <person name="Matsumoto Y."/>
            <person name="Kinjo T."/>
            <person name="Motooka D."/>
            <person name="Nabeya D."/>
            <person name="Jung N."/>
            <person name="Uechi K."/>
            <person name="Horii T."/>
            <person name="Iida T."/>
            <person name="Fujita J."/>
            <person name="Nakamura S."/>
        </authorList>
    </citation>
    <scope>NUCLEOTIDE SEQUENCE [LARGE SCALE GENOMIC DNA]</scope>
    <source>
        <strain evidence="12 13">JCM 12603</strain>
    </source>
</reference>
<dbReference type="GO" id="GO:0005524">
    <property type="term" value="F:ATP binding"/>
    <property type="evidence" value="ECO:0007669"/>
    <property type="project" value="InterPro"/>
</dbReference>
<name>A0A6N4V5T4_9MYCO</name>
<dbReference type="Pfam" id="PF00689">
    <property type="entry name" value="Cation_ATPase_C"/>
    <property type="match status" value="1"/>
</dbReference>
<feature type="chain" id="PRO_5026684189" evidence="9">
    <location>
        <begin position="27"/>
        <end position="1497"/>
    </location>
</feature>
<evidence type="ECO:0000256" key="1">
    <source>
        <dbReference type="ARBA" id="ARBA00004651"/>
    </source>
</evidence>
<keyword evidence="9" id="KW-0732">Signal</keyword>
<dbReference type="InterPro" id="IPR001757">
    <property type="entry name" value="P_typ_ATPase"/>
</dbReference>
<dbReference type="SUPFAM" id="SSF56784">
    <property type="entry name" value="HAD-like"/>
    <property type="match status" value="1"/>
</dbReference>
<dbReference type="InterPro" id="IPR008250">
    <property type="entry name" value="ATPase_P-typ_transduc_dom_A_sf"/>
</dbReference>
<proteinExistence type="predicted"/>
<dbReference type="InterPro" id="IPR023299">
    <property type="entry name" value="ATPase_P-typ_cyto_dom_N"/>
</dbReference>
<dbReference type="Gene3D" id="3.40.50.1000">
    <property type="entry name" value="HAD superfamily/HAD-like"/>
    <property type="match status" value="2"/>
</dbReference>
<keyword evidence="4" id="KW-1278">Translocase</keyword>
<evidence type="ECO:0000256" key="6">
    <source>
        <dbReference type="ARBA" id="ARBA00023136"/>
    </source>
</evidence>
<dbReference type="PANTHER" id="PTHR42861">
    <property type="entry name" value="CALCIUM-TRANSPORTING ATPASE"/>
    <property type="match status" value="1"/>
</dbReference>
<evidence type="ECO:0000313" key="13">
    <source>
        <dbReference type="Proteomes" id="UP000466785"/>
    </source>
</evidence>
<dbReference type="InterPro" id="IPR023214">
    <property type="entry name" value="HAD_sf"/>
</dbReference>
<dbReference type="PRINTS" id="PR00120">
    <property type="entry name" value="HATPASE"/>
</dbReference>
<dbReference type="PRINTS" id="PR00119">
    <property type="entry name" value="CATATPASE"/>
</dbReference>
<dbReference type="Pfam" id="PF00122">
    <property type="entry name" value="E1-E2_ATPase"/>
    <property type="match status" value="1"/>
</dbReference>
<keyword evidence="2" id="KW-1003">Cell membrane</keyword>
<dbReference type="InterPro" id="IPR036412">
    <property type="entry name" value="HAD-like_sf"/>
</dbReference>
<dbReference type="EMBL" id="AP022570">
    <property type="protein sequence ID" value="BBX49378.1"/>
    <property type="molecule type" value="Genomic_DNA"/>
</dbReference>
<feature type="compositionally biased region" description="Pro residues" evidence="8">
    <location>
        <begin position="285"/>
        <end position="295"/>
    </location>
</feature>
<dbReference type="NCBIfam" id="TIGR01494">
    <property type="entry name" value="ATPase_P-type"/>
    <property type="match status" value="2"/>
</dbReference>
<keyword evidence="13" id="KW-1185">Reference proteome</keyword>
<dbReference type="SFLD" id="SFLDF00027">
    <property type="entry name" value="p-type_atpase"/>
    <property type="match status" value="1"/>
</dbReference>
<keyword evidence="5" id="KW-1133">Transmembrane helix</keyword>
<feature type="region of interest" description="Disordered" evidence="8">
    <location>
        <begin position="1474"/>
        <end position="1497"/>
    </location>
</feature>
<dbReference type="Pfam" id="PF00702">
    <property type="entry name" value="Hydrolase"/>
    <property type="match status" value="1"/>
</dbReference>
<dbReference type="InterPro" id="IPR059000">
    <property type="entry name" value="ATPase_P-type_domA"/>
</dbReference>
<keyword evidence="6" id="KW-0472">Membrane</keyword>
<dbReference type="InterPro" id="IPR006068">
    <property type="entry name" value="ATPase_P-typ_cation-transptr_C"/>
</dbReference>
<evidence type="ECO:0000256" key="7">
    <source>
        <dbReference type="ARBA" id="ARBA00049360"/>
    </source>
</evidence>
<dbReference type="SUPFAM" id="SSF81665">
    <property type="entry name" value="Calcium ATPase, transmembrane domain M"/>
    <property type="match status" value="1"/>
</dbReference>
<dbReference type="PROSITE" id="PS51257">
    <property type="entry name" value="PROKAR_LIPOPROTEIN"/>
    <property type="match status" value="1"/>
</dbReference>
<evidence type="ECO:0000256" key="4">
    <source>
        <dbReference type="ARBA" id="ARBA00022967"/>
    </source>
</evidence>
<evidence type="ECO:0000259" key="10">
    <source>
        <dbReference type="Pfam" id="PF00122"/>
    </source>
</evidence>
<evidence type="ECO:0000256" key="9">
    <source>
        <dbReference type="SAM" id="SignalP"/>
    </source>
</evidence>
<feature type="domain" description="P-type ATPase A" evidence="10">
    <location>
        <begin position="737"/>
        <end position="845"/>
    </location>
</feature>
<feature type="region of interest" description="Disordered" evidence="8">
    <location>
        <begin position="271"/>
        <end position="305"/>
    </location>
</feature>
<sequence length="1497" mass="153765">MSNAARLIGRAARVATAPVAFTLACAATGLDVSLKVTSSVARGLGDAVAPAGPGSGAVAAVRELVGGTPARRRWRNEDRCWIEVHGLDGENGRLLGDAVLAAVRDLDGVRGARLNRSVRRVVVCVDDDGPSMDDLCQAVAAAETRHAPADTDRRPSDLPGDGVVLTGRVVAAAANGAGLCVATAGWLLPWRPLPPGLAAALTAVDYQPRLRAVVENRLGKPAADTVLGLTAATVYTLTQAPASLAVEFVRHLAQVGELTAGSRAWQRLETRAAERAEEPDGTAAPPRPCPLPPGPIERHAQRSGTAQGVAAPAVGLLTADLAAGATAAVVTAPKAARNAREAFVATFGRGMADRHDVVVLRPEALRRLDRVDAVVIDPRALLTDELQVGHLEEVAEHRRTQVWEWAQEQVQRGKLGAGWHPAPVAHEGNGHGASAGRVLIRHVHHPLATAVIGEVRNADIDLVTVDGDELDELRSSFDELYPVDTTLGDALADTVVALQKEGRTVAVVSPAATAALARADLSIGLLDEGTRPPWGADVLTPDLAATWRILHAVPAARRVSRRGIELATSASLLGGLLLIPGVRGQGTGPVTAGAAAGLATGLLSARGVLSAAAPTPLPTQQWHAMPVEQVRDALPPPADRPAPPPSRLASTARASVGFVDSTAGAAVRLAGELATAVRDELSDPLTPVLAVGSAASAMLGSPVDAILVGSVLTGNAVLAASQQVRAERLLRRMLAVQAPPARRVTGDRSDSVDADELRPGDLVEVRSGEVIPADCRIVEAVDLEVDESALTGESLPVPKRVEATPGAIVAERSCMLYATTTVVSGTAVGVVTAVGAQTQIRRAADVAPGRSAAVGLQTQLRELTNRALPFSLAGGALVGGLGLLRATPLRDAIASGVAVAVAAVPEGLPLVATLAQQASARRLSAAGALVRTPKAVEALGRVDVVCFDKTGTLSENRLQTSRVHAFGDVTDDQVVACAASATEPSNGGNHQHATDAAVAEAAQKRGIDAGPVDAHLPFRSGRPFAASLIGSELVVKGAPEVLLAARGDADADVERTVQDMAAAGLRVIAVARRTVTDRQRLAAIRDDGAFAELCADDLEVIGLLGLADTPREDSAAVLAALEAQGIGVRLITGDHPVTATAIAGDLGLQITAEHVISGSEWAKLPRRGQEKAVREKIVFARMTPEHKVQVVQTLERIELVCAMVGDGANDAAAIRSATVGIGVASRGSDPARTAADVMLLDGRIGALLDALDEGRQLWRRVQAAVAVLLGGNAGEVVFSIVGSALTGSSPLNTRQLLLVNMMTDALPAAALAVSPTIVADGEAGRGPDQAALWRTVAIRGATTAAAATSAWVMSGFTLQPRRASTVALVALVSTQLGQTLIDSHSPLVVTTAVGSLVALGALISTPGVSQLLGCTPLGPVGWAQGLGTAGVATVAATVAPRVVSRFQSSMSTTPSRHSTAYTSRNGIAMKWDMTDTGSDVTRTPGVDTPSTVRMAGV</sequence>
<organism evidence="12 13">
    <name type="scientific">Mycolicibacterium poriferae</name>
    <dbReference type="NCBI Taxonomy" id="39694"/>
    <lineage>
        <taxon>Bacteria</taxon>
        <taxon>Bacillati</taxon>
        <taxon>Actinomycetota</taxon>
        <taxon>Actinomycetes</taxon>
        <taxon>Mycobacteriales</taxon>
        <taxon>Mycobacteriaceae</taxon>
        <taxon>Mycolicibacterium</taxon>
    </lineage>
</organism>
<dbReference type="InterPro" id="IPR044492">
    <property type="entry name" value="P_typ_ATPase_HD_dom"/>
</dbReference>
<comment type="catalytic activity">
    <reaction evidence="7">
        <text>ATP + H2O = ADP + phosphate + H(+)</text>
        <dbReference type="Rhea" id="RHEA:13065"/>
        <dbReference type="ChEBI" id="CHEBI:15377"/>
        <dbReference type="ChEBI" id="CHEBI:15378"/>
        <dbReference type="ChEBI" id="CHEBI:30616"/>
        <dbReference type="ChEBI" id="CHEBI:43474"/>
        <dbReference type="ChEBI" id="CHEBI:456216"/>
    </reaction>
</comment>
<dbReference type="Gene3D" id="3.40.1110.10">
    <property type="entry name" value="Calcium-transporting ATPase, cytoplasmic domain N"/>
    <property type="match status" value="2"/>
</dbReference>
<evidence type="ECO:0000259" key="11">
    <source>
        <dbReference type="Pfam" id="PF00689"/>
    </source>
</evidence>
<dbReference type="GO" id="GO:0016887">
    <property type="term" value="F:ATP hydrolysis activity"/>
    <property type="evidence" value="ECO:0007669"/>
    <property type="project" value="InterPro"/>
</dbReference>
<accession>A0A6N4V5T4</accession>
<evidence type="ECO:0000256" key="3">
    <source>
        <dbReference type="ARBA" id="ARBA00022692"/>
    </source>
</evidence>
<dbReference type="KEGG" id="mpof:MPOR_04040"/>
<dbReference type="Gene3D" id="1.20.1110.10">
    <property type="entry name" value="Calcium-transporting ATPase, transmembrane domain"/>
    <property type="match status" value="2"/>
</dbReference>
<dbReference type="SUPFAM" id="SSF81653">
    <property type="entry name" value="Calcium ATPase, transduction domain A"/>
    <property type="match status" value="1"/>
</dbReference>
<dbReference type="SFLD" id="SFLDG00002">
    <property type="entry name" value="C1.7:_P-type_atpase_like"/>
    <property type="match status" value="1"/>
</dbReference>
<evidence type="ECO:0000256" key="8">
    <source>
        <dbReference type="SAM" id="MobiDB-lite"/>
    </source>
</evidence>
<protein>
    <submittedName>
        <fullName evidence="12">Haloacid dehalogenase</fullName>
    </submittedName>
</protein>
<dbReference type="SFLD" id="SFLDS00003">
    <property type="entry name" value="Haloacid_Dehalogenase"/>
    <property type="match status" value="1"/>
</dbReference>
<feature type="domain" description="Cation-transporting P-type ATPase C-terminal" evidence="11">
    <location>
        <begin position="1289"/>
        <end position="1436"/>
    </location>
</feature>
<dbReference type="Proteomes" id="UP000466785">
    <property type="component" value="Chromosome"/>
</dbReference>
<dbReference type="Gene3D" id="2.70.150.10">
    <property type="entry name" value="Calcium-transporting ATPase, cytoplasmic transduction domain A"/>
    <property type="match status" value="1"/>
</dbReference>
<feature type="signal peptide" evidence="9">
    <location>
        <begin position="1"/>
        <end position="26"/>
    </location>
</feature>